<gene>
    <name evidence="1" type="ORF">UQ64_11380</name>
</gene>
<keyword evidence="2" id="KW-1185">Reference proteome</keyword>
<name>A0A0W1B1G2_9BACL</name>
<dbReference type="EMBL" id="LCZJ02000018">
    <property type="protein sequence ID" value="KTD87414.1"/>
    <property type="molecule type" value="Genomic_DNA"/>
</dbReference>
<evidence type="ECO:0000313" key="1">
    <source>
        <dbReference type="EMBL" id="KTD87414.1"/>
    </source>
</evidence>
<dbReference type="OrthoDB" id="1150828at2"/>
<sequence>MNITTQLIRPFPSYEEVFYEDLENHRKHFLPICSINLQCIYPDQDEWLHIVSVKEIHEGCVGENTQQFHTLFTKEDMVGFNVIDGKYKFEADWNYFILNQKQQLEETRENLKADGDKKHLRMLRDLAELNDLEKAYLLNEKDYQIRKEFFHQNNMIYPYSSFGKDLVSTEALYRDFEEKQSSGWGLEFPEVNGILDDVAFMSDKAQEFMKEEDESVEDMLKFEQTNLSNVPKNMNGEVFTYVGSLTGYYFQAYGADCAYLFYDKDLGKAVMCFEYT</sequence>
<reference evidence="1 2" key="1">
    <citation type="journal article" date="2015" name="Int. Biodeterior. Biodegradation">
        <title>Physiological and genetic screening methods for the isolation of methyl tert-butyl ether-degrading bacteria for bioremediation purposes.</title>
        <authorList>
            <person name="Guisado I.M."/>
            <person name="Purswani J."/>
            <person name="Gonzalez Lopez J."/>
            <person name="Pozo C."/>
        </authorList>
    </citation>
    <scope>NUCLEOTIDE SEQUENCE [LARGE SCALE GENOMIC DNA]</scope>
    <source>
        <strain evidence="1 2">SH7</strain>
    </source>
</reference>
<dbReference type="AlphaFoldDB" id="A0A0W1B1G2"/>
<proteinExistence type="predicted"/>
<protein>
    <submittedName>
        <fullName evidence="1">Siderophore biosynthesis protein</fullName>
    </submittedName>
</protein>
<dbReference type="Proteomes" id="UP000054709">
    <property type="component" value="Unassembled WGS sequence"/>
</dbReference>
<organism evidence="1 2">
    <name type="scientific">Paenibacillus etheri</name>
    <dbReference type="NCBI Taxonomy" id="1306852"/>
    <lineage>
        <taxon>Bacteria</taxon>
        <taxon>Bacillati</taxon>
        <taxon>Bacillota</taxon>
        <taxon>Bacilli</taxon>
        <taxon>Bacillales</taxon>
        <taxon>Paenibacillaceae</taxon>
        <taxon>Paenibacillus</taxon>
    </lineage>
</organism>
<dbReference type="RefSeq" id="WP_060622936.1">
    <property type="nucleotide sequence ID" value="NZ_LCZJ02000018.1"/>
</dbReference>
<accession>A0A0W1B1G2</accession>
<comment type="caution">
    <text evidence="1">The sequence shown here is derived from an EMBL/GenBank/DDBJ whole genome shotgun (WGS) entry which is preliminary data.</text>
</comment>
<evidence type="ECO:0000313" key="2">
    <source>
        <dbReference type="Proteomes" id="UP000054709"/>
    </source>
</evidence>